<comment type="subcellular location">
    <subcellularLocation>
        <location evidence="1">Cell membrane</location>
        <topology evidence="1">Peripheral membrane protein</topology>
        <orientation evidence="1">Cytoplasmic side</orientation>
    </subcellularLocation>
</comment>
<dbReference type="KEGG" id="haby:HLVA_20670"/>
<keyword evidence="3" id="KW-1185">Reference proteome</keyword>
<proteinExistence type="inferred from homology"/>
<protein>
    <recommendedName>
        <fullName evidence="1">Putative membrane protein insertion efficiency factor</fullName>
    </recommendedName>
</protein>
<dbReference type="NCBIfam" id="TIGR00278">
    <property type="entry name" value="membrane protein insertion efficiency factor YidD"/>
    <property type="match status" value="1"/>
</dbReference>
<gene>
    <name evidence="2" type="ORF">HLVA_20670</name>
</gene>
<dbReference type="InterPro" id="IPR002696">
    <property type="entry name" value="Membr_insert_effic_factor_YidD"/>
</dbReference>
<dbReference type="Pfam" id="PF01809">
    <property type="entry name" value="YidD"/>
    <property type="match status" value="1"/>
</dbReference>
<reference evidence="2 3" key="1">
    <citation type="submission" date="2022-11" db="EMBL/GenBank/DDBJ databases">
        <title>Haliovirga abyssi gen. nov., sp. nov., a mesophilic fermentative bacterium isolated from the Iheya North hydrothermal field and the proposal of Haliovirgaceae fam. nov.</title>
        <authorList>
            <person name="Miyazaki U."/>
            <person name="Tame A."/>
            <person name="Miyazaki J."/>
            <person name="Takai K."/>
            <person name="Sawayama S."/>
            <person name="Kitajima M."/>
            <person name="Okamoto A."/>
            <person name="Nakagawa S."/>
        </authorList>
    </citation>
    <scope>NUCLEOTIDE SEQUENCE [LARGE SCALE GENOMIC DNA]</scope>
    <source>
        <strain evidence="2 3">IC12</strain>
    </source>
</reference>
<keyword evidence="1" id="KW-0472">Membrane</keyword>
<dbReference type="SMART" id="SM01234">
    <property type="entry name" value="Haemolytic"/>
    <property type="match status" value="1"/>
</dbReference>
<evidence type="ECO:0000313" key="3">
    <source>
        <dbReference type="Proteomes" id="UP001321582"/>
    </source>
</evidence>
<evidence type="ECO:0000256" key="1">
    <source>
        <dbReference type="HAMAP-Rule" id="MF_00386"/>
    </source>
</evidence>
<comment type="similarity">
    <text evidence="1">Belongs to the UPF0161 family.</text>
</comment>
<dbReference type="EMBL" id="AP027059">
    <property type="protein sequence ID" value="BDU51498.1"/>
    <property type="molecule type" value="Genomic_DNA"/>
</dbReference>
<comment type="function">
    <text evidence="1">Could be involved in insertion of integral membrane proteins into the membrane.</text>
</comment>
<dbReference type="PANTHER" id="PTHR33383">
    <property type="entry name" value="MEMBRANE PROTEIN INSERTION EFFICIENCY FACTOR-RELATED"/>
    <property type="match status" value="1"/>
</dbReference>
<sequence length="76" mass="8674">MIKKILLFFIFIYQKLISPLKPKTCRFYPTCSSYAKEAITIHGSLKGSLLSVKRISKCHPFNPGGYDPVPKKEEVK</sequence>
<dbReference type="HAMAP" id="MF_00386">
    <property type="entry name" value="UPF0161_YidD"/>
    <property type="match status" value="1"/>
</dbReference>
<organism evidence="2 3">
    <name type="scientific">Haliovirga abyssi</name>
    <dbReference type="NCBI Taxonomy" id="2996794"/>
    <lineage>
        <taxon>Bacteria</taxon>
        <taxon>Fusobacteriati</taxon>
        <taxon>Fusobacteriota</taxon>
        <taxon>Fusobacteriia</taxon>
        <taxon>Fusobacteriales</taxon>
        <taxon>Haliovirgaceae</taxon>
        <taxon>Haliovirga</taxon>
    </lineage>
</organism>
<evidence type="ECO:0000313" key="2">
    <source>
        <dbReference type="EMBL" id="BDU51498.1"/>
    </source>
</evidence>
<dbReference type="Proteomes" id="UP001321582">
    <property type="component" value="Chromosome"/>
</dbReference>
<keyword evidence="1" id="KW-1003">Cell membrane</keyword>
<name>A0AAU9DA29_9FUSO</name>
<dbReference type="AlphaFoldDB" id="A0AAU9DA29"/>
<dbReference type="PANTHER" id="PTHR33383:SF1">
    <property type="entry name" value="MEMBRANE PROTEIN INSERTION EFFICIENCY FACTOR-RELATED"/>
    <property type="match status" value="1"/>
</dbReference>
<dbReference type="GO" id="GO:0005886">
    <property type="term" value="C:plasma membrane"/>
    <property type="evidence" value="ECO:0007669"/>
    <property type="project" value="UniProtKB-SubCell"/>
</dbReference>
<accession>A0AAU9DA29</accession>